<dbReference type="AlphaFoldDB" id="A0A0M3JM80"/>
<evidence type="ECO:0000313" key="2">
    <source>
        <dbReference type="Proteomes" id="UP000267096"/>
    </source>
</evidence>
<name>A0A0M3JM80_ANISI</name>
<proteinExistence type="predicted"/>
<sequence>MVIPVLYAWCCGWPCSGQSYAEAECIRMNKDEAVQKKDAAKVLNYIVFE</sequence>
<dbReference type="EMBL" id="UYRR01023280">
    <property type="protein sequence ID" value="VDK32404.1"/>
    <property type="molecule type" value="Genomic_DNA"/>
</dbReference>
<evidence type="ECO:0000313" key="1">
    <source>
        <dbReference type="EMBL" id="VDK32404.1"/>
    </source>
</evidence>
<reference evidence="3" key="1">
    <citation type="submission" date="2017-02" db="UniProtKB">
        <authorList>
            <consortium name="WormBaseParasite"/>
        </authorList>
    </citation>
    <scope>IDENTIFICATION</scope>
</reference>
<accession>A0A0M3JM80</accession>
<organism evidence="3">
    <name type="scientific">Anisakis simplex</name>
    <name type="common">Herring worm</name>
    <dbReference type="NCBI Taxonomy" id="6269"/>
    <lineage>
        <taxon>Eukaryota</taxon>
        <taxon>Metazoa</taxon>
        <taxon>Ecdysozoa</taxon>
        <taxon>Nematoda</taxon>
        <taxon>Chromadorea</taxon>
        <taxon>Rhabditida</taxon>
        <taxon>Spirurina</taxon>
        <taxon>Ascaridomorpha</taxon>
        <taxon>Ascaridoidea</taxon>
        <taxon>Anisakidae</taxon>
        <taxon>Anisakis</taxon>
        <taxon>Anisakis simplex complex</taxon>
    </lineage>
</organism>
<dbReference type="WBParaSite" id="ASIM_0000876201-mRNA-1">
    <property type="protein sequence ID" value="ASIM_0000876201-mRNA-1"/>
    <property type="gene ID" value="ASIM_0000876201"/>
</dbReference>
<evidence type="ECO:0000313" key="3">
    <source>
        <dbReference type="WBParaSite" id="ASIM_0000876201-mRNA-1"/>
    </source>
</evidence>
<dbReference type="OrthoDB" id="10661865at2759"/>
<gene>
    <name evidence="1" type="ORF">ASIM_LOCUS8503</name>
</gene>
<protein>
    <submittedName>
        <fullName evidence="3">DUF1161 domain-containing protein</fullName>
    </submittedName>
</protein>
<keyword evidence="2" id="KW-1185">Reference proteome</keyword>
<dbReference type="Proteomes" id="UP000267096">
    <property type="component" value="Unassembled WGS sequence"/>
</dbReference>
<reference evidence="1 2" key="2">
    <citation type="submission" date="2018-11" db="EMBL/GenBank/DDBJ databases">
        <authorList>
            <consortium name="Pathogen Informatics"/>
        </authorList>
    </citation>
    <scope>NUCLEOTIDE SEQUENCE [LARGE SCALE GENOMIC DNA]</scope>
</reference>